<evidence type="ECO:0000256" key="5">
    <source>
        <dbReference type="PROSITE-ProRule" id="PRU00042"/>
    </source>
</evidence>
<name>A0ABR3EMJ2_9AGAR</name>
<feature type="region of interest" description="Disordered" evidence="6">
    <location>
        <begin position="642"/>
        <end position="667"/>
    </location>
</feature>
<dbReference type="InterPro" id="IPR036236">
    <property type="entry name" value="Znf_C2H2_sf"/>
</dbReference>
<feature type="region of interest" description="Disordered" evidence="6">
    <location>
        <begin position="413"/>
        <end position="472"/>
    </location>
</feature>
<evidence type="ECO:0000259" key="7">
    <source>
        <dbReference type="PROSITE" id="PS50157"/>
    </source>
</evidence>
<feature type="domain" description="C2H2-type" evidence="7">
    <location>
        <begin position="596"/>
        <end position="625"/>
    </location>
</feature>
<feature type="compositionally biased region" description="Polar residues" evidence="6">
    <location>
        <begin position="190"/>
        <end position="200"/>
    </location>
</feature>
<dbReference type="PANTHER" id="PTHR19818:SF139">
    <property type="entry name" value="PAIR-RULE PROTEIN ODD-PAIRED"/>
    <property type="match status" value="1"/>
</dbReference>
<keyword evidence="1" id="KW-0479">Metal-binding</keyword>
<keyword evidence="2" id="KW-0677">Repeat</keyword>
<sequence>MAFLHPGTLTRPYPDGQERYPHDSHTIRAPVSSIKRAISHTLTSQRPVFDSKELGLIATRLIEKRQQHILQTHGSIAGSAQLYHRDDLLRWTLGVYGQQESHIQPRDELATTLFTQSKRGYEEGVRLTKPRPPIYTLLSPVTPQYDSFSLTNTCGLPSTLSDGLSLPRIPRRSTNSNRSQYSPQHDVYFASTTPRPVTATSDKHTERISTTSRHSRPSLAYHNRLTTNLLEAGGLLYDHNAAKSEPNIAPPNHESKRRSAASKQAEYSTDDAHRYSDQAGAPPTEIRSSALTPSNWVSPNHDLSLDLPQHPAYSSASCIGFPTSVIVATLPPTYNYQSSPPHHIHRMAKKSESVTAMADNKFESGRPVYVPPDRFNRPPSARNSNPYKDVNWLSDRSPFTTSRSTAISLRQSFQIPDNSFTPSPPMSSDQILESRSVTTPPLTHDPEYQSRPRPHRAAKRPKLGTGASVHETEQGSFLQVGRLSTSLEDHGGKHPSVTGATLWPTSWGCSPGTNCSSDSSTSIAHPGTIVGKAIEREVPEVIVVEEHTPDEALSGVTTHESGANTSPISDVNKAMPFREVVCFNDSIKRRKRPALFSCSQPGCSASFTARHNLRNHTNSHMGLKLHKCRFCNKGFNTSHDLDRHQRDAETTGRKGCRGRRAQFKNTT</sequence>
<reference evidence="8 9" key="1">
    <citation type="submission" date="2024-02" db="EMBL/GenBank/DDBJ databases">
        <title>A draft genome for the cacao thread blight pathogen Marasmius crinis-equi.</title>
        <authorList>
            <person name="Cohen S.P."/>
            <person name="Baruah I.K."/>
            <person name="Amoako-Attah I."/>
            <person name="Bukari Y."/>
            <person name="Meinhardt L.W."/>
            <person name="Bailey B.A."/>
        </authorList>
    </citation>
    <scope>NUCLEOTIDE SEQUENCE [LARGE SCALE GENOMIC DNA]</scope>
    <source>
        <strain evidence="8 9">GH-76</strain>
    </source>
</reference>
<organism evidence="8 9">
    <name type="scientific">Marasmius crinis-equi</name>
    <dbReference type="NCBI Taxonomy" id="585013"/>
    <lineage>
        <taxon>Eukaryota</taxon>
        <taxon>Fungi</taxon>
        <taxon>Dikarya</taxon>
        <taxon>Basidiomycota</taxon>
        <taxon>Agaricomycotina</taxon>
        <taxon>Agaricomycetes</taxon>
        <taxon>Agaricomycetidae</taxon>
        <taxon>Agaricales</taxon>
        <taxon>Marasmiineae</taxon>
        <taxon>Marasmiaceae</taxon>
        <taxon>Marasmius</taxon>
    </lineage>
</organism>
<evidence type="ECO:0000256" key="4">
    <source>
        <dbReference type="ARBA" id="ARBA00022833"/>
    </source>
</evidence>
<evidence type="ECO:0000256" key="6">
    <source>
        <dbReference type="SAM" id="MobiDB-lite"/>
    </source>
</evidence>
<feature type="compositionally biased region" description="Polar residues" evidence="6">
    <location>
        <begin position="413"/>
        <end position="441"/>
    </location>
</feature>
<dbReference type="PROSITE" id="PS00028">
    <property type="entry name" value="ZINC_FINGER_C2H2_1"/>
    <property type="match status" value="1"/>
</dbReference>
<feature type="compositionally biased region" description="Basic residues" evidence="6">
    <location>
        <begin position="452"/>
        <end position="462"/>
    </location>
</feature>
<feature type="region of interest" description="Disordered" evidence="6">
    <location>
        <begin position="1"/>
        <end position="23"/>
    </location>
</feature>
<dbReference type="SUPFAM" id="SSF57667">
    <property type="entry name" value="beta-beta-alpha zinc fingers"/>
    <property type="match status" value="1"/>
</dbReference>
<dbReference type="EMBL" id="JBAHYK010003036">
    <property type="protein sequence ID" value="KAL0564035.1"/>
    <property type="molecule type" value="Genomic_DNA"/>
</dbReference>
<dbReference type="Gene3D" id="3.30.160.60">
    <property type="entry name" value="Classic Zinc Finger"/>
    <property type="match status" value="2"/>
</dbReference>
<feature type="region of interest" description="Disordered" evidence="6">
    <location>
        <begin position="242"/>
        <end position="293"/>
    </location>
</feature>
<evidence type="ECO:0000313" key="8">
    <source>
        <dbReference type="EMBL" id="KAL0564035.1"/>
    </source>
</evidence>
<gene>
    <name evidence="8" type="ORF">V5O48_018023</name>
</gene>
<feature type="compositionally biased region" description="Basic residues" evidence="6">
    <location>
        <begin position="654"/>
        <end position="667"/>
    </location>
</feature>
<accession>A0ABR3EMJ2</accession>
<protein>
    <recommendedName>
        <fullName evidence="7">C2H2-type domain-containing protein</fullName>
    </recommendedName>
</protein>
<feature type="region of interest" description="Disordered" evidence="6">
    <location>
        <begin position="161"/>
        <end position="220"/>
    </location>
</feature>
<feature type="compositionally biased region" description="Polar residues" evidence="6">
    <location>
        <begin position="172"/>
        <end position="183"/>
    </location>
</feature>
<evidence type="ECO:0000256" key="2">
    <source>
        <dbReference type="ARBA" id="ARBA00022737"/>
    </source>
</evidence>
<keyword evidence="9" id="KW-1185">Reference proteome</keyword>
<evidence type="ECO:0000313" key="9">
    <source>
        <dbReference type="Proteomes" id="UP001465976"/>
    </source>
</evidence>
<feature type="compositionally biased region" description="Basic and acidic residues" evidence="6">
    <location>
        <begin position="642"/>
        <end position="652"/>
    </location>
</feature>
<evidence type="ECO:0000256" key="1">
    <source>
        <dbReference type="ARBA" id="ARBA00022723"/>
    </source>
</evidence>
<dbReference type="InterPro" id="IPR013087">
    <property type="entry name" value="Znf_C2H2_type"/>
</dbReference>
<dbReference type="InterPro" id="IPR050329">
    <property type="entry name" value="GLI_C2H2-zinc-finger"/>
</dbReference>
<feature type="region of interest" description="Disordered" evidence="6">
    <location>
        <begin position="363"/>
        <end position="395"/>
    </location>
</feature>
<dbReference type="SMART" id="SM00355">
    <property type="entry name" value="ZnF_C2H2"/>
    <property type="match status" value="2"/>
</dbReference>
<dbReference type="PROSITE" id="PS50157">
    <property type="entry name" value="ZINC_FINGER_C2H2_2"/>
    <property type="match status" value="2"/>
</dbReference>
<keyword evidence="4" id="KW-0862">Zinc</keyword>
<dbReference type="PANTHER" id="PTHR19818">
    <property type="entry name" value="ZINC FINGER PROTEIN ZIC AND GLI"/>
    <property type="match status" value="1"/>
</dbReference>
<keyword evidence="3 5" id="KW-0863">Zinc-finger</keyword>
<feature type="domain" description="C2H2-type" evidence="7">
    <location>
        <begin position="626"/>
        <end position="655"/>
    </location>
</feature>
<evidence type="ECO:0000256" key="3">
    <source>
        <dbReference type="ARBA" id="ARBA00022771"/>
    </source>
</evidence>
<proteinExistence type="predicted"/>
<dbReference type="Proteomes" id="UP001465976">
    <property type="component" value="Unassembled WGS sequence"/>
</dbReference>
<comment type="caution">
    <text evidence="8">The sequence shown here is derived from an EMBL/GenBank/DDBJ whole genome shotgun (WGS) entry which is preliminary data.</text>
</comment>